<feature type="region of interest" description="Disordered" evidence="1">
    <location>
        <begin position="1"/>
        <end position="74"/>
    </location>
</feature>
<evidence type="ECO:0000256" key="1">
    <source>
        <dbReference type="SAM" id="MobiDB-lite"/>
    </source>
</evidence>
<feature type="compositionally biased region" description="Basic and acidic residues" evidence="1">
    <location>
        <begin position="7"/>
        <end position="42"/>
    </location>
</feature>
<dbReference type="SUPFAM" id="SSF47592">
    <property type="entry name" value="SWIB/MDM2 domain"/>
    <property type="match status" value="1"/>
</dbReference>
<dbReference type="InterPro" id="IPR036885">
    <property type="entry name" value="SWIB_MDM2_dom_sf"/>
</dbReference>
<dbReference type="RefSeq" id="WP_135412591.1">
    <property type="nucleotide sequence ID" value="NZ_SRLB01000001.1"/>
</dbReference>
<dbReference type="PANTHER" id="PTHR13844">
    <property type="entry name" value="SWI/SNF-RELATED MATRIX-ASSOCIATED ACTIN-DEPENDENT REGULATOR OF CHROMATIN SUBFAMILY D"/>
    <property type="match status" value="1"/>
</dbReference>
<dbReference type="Pfam" id="PF02201">
    <property type="entry name" value="SWIB"/>
    <property type="match status" value="1"/>
</dbReference>
<evidence type="ECO:0000313" key="4">
    <source>
        <dbReference type="Proteomes" id="UP000297535"/>
    </source>
</evidence>
<name>A0A4Z0NZR7_9HYPH</name>
<organism evidence="3 4">
    <name type="scientific">Methylobacterium nonmethylotrophicum</name>
    <dbReference type="NCBI Taxonomy" id="1141884"/>
    <lineage>
        <taxon>Bacteria</taxon>
        <taxon>Pseudomonadati</taxon>
        <taxon>Pseudomonadota</taxon>
        <taxon>Alphaproteobacteria</taxon>
        <taxon>Hyphomicrobiales</taxon>
        <taxon>Methylobacteriaceae</taxon>
        <taxon>Methylobacterium</taxon>
    </lineage>
</organism>
<reference evidence="3 4" key="1">
    <citation type="submission" date="2019-04" db="EMBL/GenBank/DDBJ databases">
        <authorList>
            <person name="Feng G."/>
            <person name="Zhu H."/>
        </authorList>
    </citation>
    <scope>NUCLEOTIDE SEQUENCE [LARGE SCALE GENOMIC DNA]</scope>
    <source>
        <strain evidence="3 4">6HR-1</strain>
    </source>
</reference>
<feature type="domain" description="DM2" evidence="2">
    <location>
        <begin position="56"/>
        <end position="132"/>
    </location>
</feature>
<evidence type="ECO:0000259" key="2">
    <source>
        <dbReference type="PROSITE" id="PS51925"/>
    </source>
</evidence>
<dbReference type="AlphaFoldDB" id="A0A4Z0NZR7"/>
<evidence type="ECO:0000313" key="3">
    <source>
        <dbReference type="EMBL" id="TGE02393.1"/>
    </source>
</evidence>
<gene>
    <name evidence="3" type="ORF">EU555_01040</name>
</gene>
<protein>
    <recommendedName>
        <fullName evidence="2">DM2 domain-containing protein</fullName>
    </recommendedName>
</protein>
<proteinExistence type="predicted"/>
<accession>A0A4Z0NZR7</accession>
<sequence length="132" mass="14329">MATKTTKKAETKAEPEAAPKAAAKEASPKKAAAKDAGDEGKGKKVAAPKSGDKPNALQKPLQPTPELGAIVGDKPIPRGEVVSKVWDYIRKHSLQNPENKREILADDKLKKVFGKDKATMFEMNKYLAQHLK</sequence>
<dbReference type="EMBL" id="SRLB01000001">
    <property type="protein sequence ID" value="TGE02393.1"/>
    <property type="molecule type" value="Genomic_DNA"/>
</dbReference>
<dbReference type="InterPro" id="IPR003121">
    <property type="entry name" value="SWIB_MDM2_domain"/>
</dbReference>
<comment type="caution">
    <text evidence="3">The sequence shown here is derived from an EMBL/GenBank/DDBJ whole genome shotgun (WGS) entry which is preliminary data.</text>
</comment>
<dbReference type="SMART" id="SM00151">
    <property type="entry name" value="SWIB"/>
    <property type="match status" value="1"/>
</dbReference>
<dbReference type="CDD" id="cd10567">
    <property type="entry name" value="SWIB-MDM2_like"/>
    <property type="match status" value="1"/>
</dbReference>
<dbReference type="OrthoDB" id="8019446at2"/>
<dbReference type="Proteomes" id="UP000297535">
    <property type="component" value="Unassembled WGS sequence"/>
</dbReference>
<dbReference type="Gene3D" id="1.10.245.10">
    <property type="entry name" value="SWIB/MDM2 domain"/>
    <property type="match status" value="1"/>
</dbReference>
<dbReference type="InterPro" id="IPR019835">
    <property type="entry name" value="SWIB_domain"/>
</dbReference>
<dbReference type="PROSITE" id="PS51925">
    <property type="entry name" value="SWIB_MDM2"/>
    <property type="match status" value="1"/>
</dbReference>
<keyword evidence="4" id="KW-1185">Reference proteome</keyword>